<feature type="binding site" evidence="7">
    <location>
        <position position="140"/>
    </location>
    <ligand>
        <name>Zn(2+)</name>
        <dbReference type="ChEBI" id="CHEBI:29105"/>
    </ligand>
</feature>
<evidence type="ECO:0000256" key="1">
    <source>
        <dbReference type="ARBA" id="ARBA00007957"/>
    </source>
</evidence>
<dbReference type="InterPro" id="IPR036388">
    <property type="entry name" value="WH-like_DNA-bd_sf"/>
</dbReference>
<dbReference type="GO" id="GO:1900376">
    <property type="term" value="P:regulation of secondary metabolite biosynthetic process"/>
    <property type="evidence" value="ECO:0007669"/>
    <property type="project" value="TreeGrafter"/>
</dbReference>
<dbReference type="Gene3D" id="1.10.10.10">
    <property type="entry name" value="Winged helix-like DNA-binding domain superfamily/Winged helix DNA-binding domain"/>
    <property type="match status" value="1"/>
</dbReference>
<comment type="cofactor">
    <cofactor evidence="8">
        <name>Mn(2+)</name>
        <dbReference type="ChEBI" id="CHEBI:29035"/>
    </cofactor>
    <cofactor evidence="8">
        <name>Fe(2+)</name>
        <dbReference type="ChEBI" id="CHEBI:29033"/>
    </cofactor>
    <text evidence="8">Binds 1 Mn(2+) or Fe(2+) ion per subunit.</text>
</comment>
<keyword evidence="6" id="KW-0804">Transcription</keyword>
<dbReference type="Pfam" id="PF01475">
    <property type="entry name" value="FUR"/>
    <property type="match status" value="1"/>
</dbReference>
<dbReference type="HOGENOM" id="CLU_096072_3_1_9"/>
<comment type="cofactor">
    <cofactor evidence="7">
        <name>Zn(2+)</name>
        <dbReference type="ChEBI" id="CHEBI:29105"/>
    </cofactor>
    <text evidence="7">Binds 1 zinc ion per subunit.</text>
</comment>
<gene>
    <name evidence="9" type="ordered locus">Hore_05900</name>
</gene>
<dbReference type="Gene3D" id="3.30.1490.190">
    <property type="match status" value="1"/>
</dbReference>
<dbReference type="InterPro" id="IPR036390">
    <property type="entry name" value="WH_DNA-bd_sf"/>
</dbReference>
<comment type="similarity">
    <text evidence="1">Belongs to the Fur family.</text>
</comment>
<keyword evidence="3 7" id="KW-0862">Zinc</keyword>
<proteinExistence type="inferred from homology"/>
<dbReference type="eggNOG" id="COG0735">
    <property type="taxonomic scope" value="Bacteria"/>
</dbReference>
<dbReference type="GO" id="GO:0045892">
    <property type="term" value="P:negative regulation of DNA-templated transcription"/>
    <property type="evidence" value="ECO:0007669"/>
    <property type="project" value="TreeGrafter"/>
</dbReference>
<dbReference type="PANTHER" id="PTHR33202">
    <property type="entry name" value="ZINC UPTAKE REGULATION PROTEIN"/>
    <property type="match status" value="1"/>
</dbReference>
<dbReference type="PANTHER" id="PTHR33202:SF7">
    <property type="entry name" value="FERRIC UPTAKE REGULATION PROTEIN"/>
    <property type="match status" value="1"/>
</dbReference>
<dbReference type="STRING" id="373903.Hore_05900"/>
<dbReference type="InterPro" id="IPR043135">
    <property type="entry name" value="Fur_C"/>
</dbReference>
<dbReference type="EMBL" id="CP001098">
    <property type="protein sequence ID" value="ACL69347.1"/>
    <property type="molecule type" value="Genomic_DNA"/>
</dbReference>
<name>B8D2C0_HALOH</name>
<organism evidence="9 10">
    <name type="scientific">Halothermothrix orenii (strain H 168 / OCM 544 / DSM 9562)</name>
    <dbReference type="NCBI Taxonomy" id="373903"/>
    <lineage>
        <taxon>Bacteria</taxon>
        <taxon>Bacillati</taxon>
        <taxon>Bacillota</taxon>
        <taxon>Clostridia</taxon>
        <taxon>Halanaerobiales</taxon>
        <taxon>Halothermotrichaceae</taxon>
        <taxon>Halothermothrix</taxon>
    </lineage>
</organism>
<evidence type="ECO:0000256" key="2">
    <source>
        <dbReference type="ARBA" id="ARBA00022491"/>
    </source>
</evidence>
<keyword evidence="10" id="KW-1185">Reference proteome</keyword>
<keyword evidence="2" id="KW-0678">Repressor</keyword>
<dbReference type="GO" id="GO:0003700">
    <property type="term" value="F:DNA-binding transcription factor activity"/>
    <property type="evidence" value="ECO:0007669"/>
    <property type="project" value="InterPro"/>
</dbReference>
<dbReference type="GO" id="GO:0008270">
    <property type="term" value="F:zinc ion binding"/>
    <property type="evidence" value="ECO:0007669"/>
    <property type="project" value="TreeGrafter"/>
</dbReference>
<reference evidence="9 10" key="1">
    <citation type="journal article" date="2009" name="PLoS ONE">
        <title>Genome analysis of the anaerobic thermohalophilic bacterium Halothermothrix orenii.</title>
        <authorList>
            <person name="Mavromatis K."/>
            <person name="Ivanova N."/>
            <person name="Anderson I."/>
            <person name="Lykidis A."/>
            <person name="Hooper S.D."/>
            <person name="Sun H."/>
            <person name="Kunin V."/>
            <person name="Lapidus A."/>
            <person name="Hugenholtz P."/>
            <person name="Patel B."/>
            <person name="Kyrpides N.C."/>
        </authorList>
    </citation>
    <scope>NUCLEOTIDE SEQUENCE [LARGE SCALE GENOMIC DNA]</scope>
    <source>
        <strain evidence="10">H 168 / OCM 544 / DSM 9562</strain>
    </source>
</reference>
<evidence type="ECO:0000256" key="3">
    <source>
        <dbReference type="ARBA" id="ARBA00022833"/>
    </source>
</evidence>
<feature type="binding site" evidence="7">
    <location>
        <position position="100"/>
    </location>
    <ligand>
        <name>Zn(2+)</name>
        <dbReference type="ChEBI" id="CHEBI:29105"/>
    </ligand>
</feature>
<dbReference type="OrthoDB" id="8659436at2"/>
<keyword evidence="8" id="KW-0408">Iron</keyword>
<feature type="binding site" evidence="7">
    <location>
        <position position="97"/>
    </location>
    <ligand>
        <name>Zn(2+)</name>
        <dbReference type="ChEBI" id="CHEBI:29105"/>
    </ligand>
</feature>
<feature type="binding site" evidence="8">
    <location>
        <position position="112"/>
    </location>
    <ligand>
        <name>Fe cation</name>
        <dbReference type="ChEBI" id="CHEBI:24875"/>
    </ligand>
</feature>
<dbReference type="SUPFAM" id="SSF46785">
    <property type="entry name" value="Winged helix' DNA-binding domain"/>
    <property type="match status" value="1"/>
</dbReference>
<evidence type="ECO:0000256" key="4">
    <source>
        <dbReference type="ARBA" id="ARBA00023015"/>
    </source>
</evidence>
<evidence type="ECO:0000313" key="10">
    <source>
        <dbReference type="Proteomes" id="UP000000719"/>
    </source>
</evidence>
<dbReference type="AlphaFoldDB" id="B8D2C0"/>
<keyword evidence="4" id="KW-0805">Transcription regulation</keyword>
<feature type="binding site" evidence="8">
    <location>
        <position position="129"/>
    </location>
    <ligand>
        <name>Fe cation</name>
        <dbReference type="ChEBI" id="CHEBI:24875"/>
    </ligand>
</feature>
<keyword evidence="5" id="KW-0238">DNA-binding</keyword>
<feature type="binding site" evidence="8">
    <location>
        <position position="91"/>
    </location>
    <ligand>
        <name>Fe cation</name>
        <dbReference type="ChEBI" id="CHEBI:24875"/>
    </ligand>
</feature>
<keyword evidence="7" id="KW-0479">Metal-binding</keyword>
<accession>B8D2C0</accession>
<dbReference type="InterPro" id="IPR002481">
    <property type="entry name" value="FUR"/>
</dbReference>
<sequence length="145" mass="17274">MEKLIEKVTNILGSNNYKITSQRKDILKVLIKNKERHFSAEELYEEVKKINPDVGLATIYRNLEIFSELGITHQLDFDGNFKKYELSLERHHHHLICKNCGKIIEFNDDVLEDFEKDLEKHYNFKIVDHQIKFYGICQDCKNEDE</sequence>
<evidence type="ECO:0000313" key="9">
    <source>
        <dbReference type="EMBL" id="ACL69347.1"/>
    </source>
</evidence>
<dbReference type="CDD" id="cd07153">
    <property type="entry name" value="Fur_like"/>
    <property type="match status" value="1"/>
</dbReference>
<evidence type="ECO:0000256" key="8">
    <source>
        <dbReference type="PIRSR" id="PIRSR602481-2"/>
    </source>
</evidence>
<evidence type="ECO:0000256" key="7">
    <source>
        <dbReference type="PIRSR" id="PIRSR602481-1"/>
    </source>
</evidence>
<dbReference type="KEGG" id="hor:Hore_05900"/>
<protein>
    <submittedName>
        <fullName evidence="9">Ferric uptake regulator, Fur family</fullName>
    </submittedName>
</protein>
<dbReference type="Proteomes" id="UP000000719">
    <property type="component" value="Chromosome"/>
</dbReference>
<feature type="binding site" evidence="7">
    <location>
        <position position="137"/>
    </location>
    <ligand>
        <name>Zn(2+)</name>
        <dbReference type="ChEBI" id="CHEBI:29105"/>
    </ligand>
</feature>
<dbReference type="RefSeq" id="WP_012635535.1">
    <property type="nucleotide sequence ID" value="NC_011899.1"/>
</dbReference>
<evidence type="ECO:0000256" key="5">
    <source>
        <dbReference type="ARBA" id="ARBA00023125"/>
    </source>
</evidence>
<dbReference type="GO" id="GO:0000976">
    <property type="term" value="F:transcription cis-regulatory region binding"/>
    <property type="evidence" value="ECO:0007669"/>
    <property type="project" value="TreeGrafter"/>
</dbReference>
<evidence type="ECO:0000256" key="6">
    <source>
        <dbReference type="ARBA" id="ARBA00023163"/>
    </source>
</evidence>